<keyword evidence="3" id="KW-0677">Repeat</keyword>
<evidence type="ECO:0000313" key="9">
    <source>
        <dbReference type="EMBL" id="KAK2154831.1"/>
    </source>
</evidence>
<dbReference type="Pfam" id="PF13909">
    <property type="entry name" value="zf-H2C2_5"/>
    <property type="match status" value="1"/>
</dbReference>
<dbReference type="SMART" id="SM00355">
    <property type="entry name" value="ZnF_C2H2"/>
    <property type="match status" value="4"/>
</dbReference>
<dbReference type="GO" id="GO:0000978">
    <property type="term" value="F:RNA polymerase II cis-regulatory region sequence-specific DNA binding"/>
    <property type="evidence" value="ECO:0007669"/>
    <property type="project" value="TreeGrafter"/>
</dbReference>
<reference evidence="9" key="1">
    <citation type="journal article" date="2023" name="Mol. Biol. Evol.">
        <title>Third-Generation Sequencing Reveals the Adaptive Role of the Epigenome in Three Deep-Sea Polychaetes.</title>
        <authorList>
            <person name="Perez M."/>
            <person name="Aroh O."/>
            <person name="Sun Y."/>
            <person name="Lan Y."/>
            <person name="Juniper S.K."/>
            <person name="Young C.R."/>
            <person name="Angers B."/>
            <person name="Qian P.Y."/>
        </authorList>
    </citation>
    <scope>NUCLEOTIDE SEQUENCE</scope>
    <source>
        <strain evidence="9">P08H-3</strain>
    </source>
</reference>
<evidence type="ECO:0000256" key="2">
    <source>
        <dbReference type="ARBA" id="ARBA00022723"/>
    </source>
</evidence>
<name>A0AAD9JKN0_9ANNE</name>
<evidence type="ECO:0000256" key="7">
    <source>
        <dbReference type="PROSITE-ProRule" id="PRU00042"/>
    </source>
</evidence>
<evidence type="ECO:0000256" key="3">
    <source>
        <dbReference type="ARBA" id="ARBA00022737"/>
    </source>
</evidence>
<dbReference type="PROSITE" id="PS50157">
    <property type="entry name" value="ZINC_FINGER_C2H2_2"/>
    <property type="match status" value="2"/>
</dbReference>
<dbReference type="InterPro" id="IPR050527">
    <property type="entry name" value="Snail/Krueppel_Znf"/>
</dbReference>
<dbReference type="SUPFAM" id="SSF57667">
    <property type="entry name" value="beta-beta-alpha zinc fingers"/>
    <property type="match status" value="1"/>
</dbReference>
<proteinExistence type="predicted"/>
<dbReference type="PANTHER" id="PTHR24388">
    <property type="entry name" value="ZINC FINGER PROTEIN"/>
    <property type="match status" value="1"/>
</dbReference>
<protein>
    <recommendedName>
        <fullName evidence="8">C2H2-type domain-containing protein</fullName>
    </recommendedName>
</protein>
<dbReference type="PANTHER" id="PTHR24388:SF54">
    <property type="entry name" value="PROTEIN ESCARGOT"/>
    <property type="match status" value="1"/>
</dbReference>
<keyword evidence="5" id="KW-0862">Zinc</keyword>
<sequence>MSASSGSEDEIQNRSEVAAPEVIAAAKRLFHCQQCAYVTDRKNNLKRHVVTMHERCSKSLECCDRLFYSKASLREHVIASHKHGYDCRLCGRNFCRKALLKRHLTVHSGQKDYTCEVCGYATSHKSNLDRHKRRHLPRELRCRYVGSLPVAHRQTYFRSLMLPLRQRSVRAIHRRDEQRENGRKGENILRANYRHENVVTNTPGRQINTTRTPAYRPKSDERRHKIWNPAISDSYRYTSATSPPPIGKQLHANCSNYRVGGVRVGNNEPSLYREDEKRKFGSTDETLLLSWGACATGARPVVTSDIIVAKTGVDHLSSPFQRTPPKSSESGHLAVCPLSAHFRNALSPYGSHPGPATWISQLEIIQKKQIRLHPLLYRCPSCDVAVPEQLRLAGYRQDIGYPVDKVTFKDHPVTVSIRMGGATCQYL</sequence>
<organism evidence="9 10">
    <name type="scientific">Paralvinella palmiformis</name>
    <dbReference type="NCBI Taxonomy" id="53620"/>
    <lineage>
        <taxon>Eukaryota</taxon>
        <taxon>Metazoa</taxon>
        <taxon>Spiralia</taxon>
        <taxon>Lophotrochozoa</taxon>
        <taxon>Annelida</taxon>
        <taxon>Polychaeta</taxon>
        <taxon>Sedentaria</taxon>
        <taxon>Canalipalpata</taxon>
        <taxon>Terebellida</taxon>
        <taxon>Terebelliformia</taxon>
        <taxon>Alvinellidae</taxon>
        <taxon>Paralvinella</taxon>
    </lineage>
</organism>
<evidence type="ECO:0000256" key="6">
    <source>
        <dbReference type="ARBA" id="ARBA00023242"/>
    </source>
</evidence>
<comment type="caution">
    <text evidence="9">The sequence shown here is derived from an EMBL/GenBank/DDBJ whole genome shotgun (WGS) entry which is preliminary data.</text>
</comment>
<keyword evidence="10" id="KW-1185">Reference proteome</keyword>
<dbReference type="GO" id="GO:0005634">
    <property type="term" value="C:nucleus"/>
    <property type="evidence" value="ECO:0007669"/>
    <property type="project" value="UniProtKB-SubCell"/>
</dbReference>
<dbReference type="PROSITE" id="PS00028">
    <property type="entry name" value="ZINC_FINGER_C2H2_1"/>
    <property type="match status" value="1"/>
</dbReference>
<evidence type="ECO:0000256" key="4">
    <source>
        <dbReference type="ARBA" id="ARBA00022771"/>
    </source>
</evidence>
<dbReference type="Pfam" id="PF00096">
    <property type="entry name" value="zf-C2H2"/>
    <property type="match status" value="2"/>
</dbReference>
<keyword evidence="6" id="KW-0539">Nucleus</keyword>
<dbReference type="GO" id="GO:0008270">
    <property type="term" value="F:zinc ion binding"/>
    <property type="evidence" value="ECO:0007669"/>
    <property type="project" value="UniProtKB-KW"/>
</dbReference>
<dbReference type="GO" id="GO:0000981">
    <property type="term" value="F:DNA-binding transcription factor activity, RNA polymerase II-specific"/>
    <property type="evidence" value="ECO:0007669"/>
    <property type="project" value="TreeGrafter"/>
</dbReference>
<feature type="domain" description="C2H2-type" evidence="8">
    <location>
        <begin position="85"/>
        <end position="112"/>
    </location>
</feature>
<evidence type="ECO:0000259" key="8">
    <source>
        <dbReference type="PROSITE" id="PS50157"/>
    </source>
</evidence>
<dbReference type="InterPro" id="IPR036236">
    <property type="entry name" value="Znf_C2H2_sf"/>
</dbReference>
<evidence type="ECO:0000313" key="10">
    <source>
        <dbReference type="Proteomes" id="UP001208570"/>
    </source>
</evidence>
<dbReference type="Proteomes" id="UP001208570">
    <property type="component" value="Unassembled WGS sequence"/>
</dbReference>
<gene>
    <name evidence="9" type="ORF">LSH36_256g04075</name>
</gene>
<evidence type="ECO:0000256" key="5">
    <source>
        <dbReference type="ARBA" id="ARBA00022833"/>
    </source>
</evidence>
<dbReference type="AlphaFoldDB" id="A0AAD9JKN0"/>
<keyword evidence="4 7" id="KW-0863">Zinc-finger</keyword>
<dbReference type="FunFam" id="3.30.160.60:FF:001601">
    <property type="entry name" value="Uncharacterized protein, isoform A"/>
    <property type="match status" value="1"/>
</dbReference>
<dbReference type="EMBL" id="JAODUP010000256">
    <property type="protein sequence ID" value="KAK2154831.1"/>
    <property type="molecule type" value="Genomic_DNA"/>
</dbReference>
<feature type="domain" description="C2H2-type" evidence="8">
    <location>
        <begin position="113"/>
        <end position="140"/>
    </location>
</feature>
<evidence type="ECO:0000256" key="1">
    <source>
        <dbReference type="ARBA" id="ARBA00004123"/>
    </source>
</evidence>
<keyword evidence="2" id="KW-0479">Metal-binding</keyword>
<comment type="subcellular location">
    <subcellularLocation>
        <location evidence="1">Nucleus</location>
    </subcellularLocation>
</comment>
<accession>A0AAD9JKN0</accession>
<dbReference type="Gene3D" id="3.30.160.60">
    <property type="entry name" value="Classic Zinc Finger"/>
    <property type="match status" value="3"/>
</dbReference>
<dbReference type="InterPro" id="IPR013087">
    <property type="entry name" value="Znf_C2H2_type"/>
</dbReference>